<dbReference type="GO" id="GO:0006808">
    <property type="term" value="P:regulation of nitrogen utilization"/>
    <property type="evidence" value="ECO:0007669"/>
    <property type="project" value="InterPro"/>
</dbReference>
<dbReference type="AlphaFoldDB" id="A0A6L5JYS2"/>
<sequence length="102" mass="11438">MTAPSEIRSLLTVITEAALENTLLHDFEGRGVHGCTVSDARGRGQRGVRDAAWGEAANVRIEVICRRECAEALLDHLQRHYFNNYAMVAFVQEVVVLRPNKF</sequence>
<dbReference type="EMBL" id="WIXJ01000006">
    <property type="protein sequence ID" value="MQY51972.1"/>
    <property type="molecule type" value="Genomic_DNA"/>
</dbReference>
<dbReference type="Proteomes" id="UP000480275">
    <property type="component" value="Unassembled WGS sequence"/>
</dbReference>
<accession>A0A6L5JYS2</accession>
<protein>
    <submittedName>
        <fullName evidence="1">Transcriptional regulator</fullName>
    </submittedName>
</protein>
<reference evidence="1 2" key="1">
    <citation type="submission" date="2019-10" db="EMBL/GenBank/DDBJ databases">
        <title>Whole-genome sequence of the purple nonsulfur photosynthetic bacterium Rhodocyclus tenuis.</title>
        <authorList>
            <person name="Kyndt J.A."/>
            <person name="Meyer T.E."/>
        </authorList>
    </citation>
    <scope>NUCLEOTIDE SEQUENCE [LARGE SCALE GENOMIC DNA]</scope>
    <source>
        <strain evidence="1 2">DSM 110</strain>
    </source>
</reference>
<dbReference type="GO" id="GO:0030234">
    <property type="term" value="F:enzyme regulator activity"/>
    <property type="evidence" value="ECO:0007669"/>
    <property type="project" value="InterPro"/>
</dbReference>
<dbReference type="Gene3D" id="3.30.70.120">
    <property type="match status" value="1"/>
</dbReference>
<dbReference type="InterPro" id="IPR002187">
    <property type="entry name" value="N-reg_PII"/>
</dbReference>
<comment type="caution">
    <text evidence="1">The sequence shown here is derived from an EMBL/GenBank/DDBJ whole genome shotgun (WGS) entry which is preliminary data.</text>
</comment>
<organism evidence="1 2">
    <name type="scientific">Rhodocyclus tenuis</name>
    <name type="common">Rhodospirillum tenue</name>
    <dbReference type="NCBI Taxonomy" id="1066"/>
    <lineage>
        <taxon>Bacteria</taxon>
        <taxon>Pseudomonadati</taxon>
        <taxon>Pseudomonadota</taxon>
        <taxon>Betaproteobacteria</taxon>
        <taxon>Rhodocyclales</taxon>
        <taxon>Rhodocyclaceae</taxon>
        <taxon>Rhodocyclus</taxon>
    </lineage>
</organism>
<evidence type="ECO:0000313" key="1">
    <source>
        <dbReference type="EMBL" id="MQY51972.1"/>
    </source>
</evidence>
<evidence type="ECO:0000313" key="2">
    <source>
        <dbReference type="Proteomes" id="UP000480275"/>
    </source>
</evidence>
<dbReference type="Pfam" id="PF00543">
    <property type="entry name" value="P-II"/>
    <property type="match status" value="1"/>
</dbReference>
<dbReference type="InterPro" id="IPR015867">
    <property type="entry name" value="N-reg_PII/ATP_PRibTrfase_C"/>
</dbReference>
<dbReference type="OrthoDB" id="330665at2"/>
<gene>
    <name evidence="1" type="ORF">GHK24_09305</name>
</gene>
<dbReference type="SUPFAM" id="SSF54913">
    <property type="entry name" value="GlnB-like"/>
    <property type="match status" value="1"/>
</dbReference>
<dbReference type="InterPro" id="IPR011322">
    <property type="entry name" value="N-reg_PII-like_a/b"/>
</dbReference>
<name>A0A6L5JYS2_RHOTE</name>
<proteinExistence type="predicted"/>